<evidence type="ECO:0000313" key="2">
    <source>
        <dbReference type="Proteomes" id="UP001597318"/>
    </source>
</evidence>
<keyword evidence="2" id="KW-1185">Reference proteome</keyword>
<accession>A0ABW5BQI6</accession>
<evidence type="ECO:0000313" key="1">
    <source>
        <dbReference type="EMBL" id="MFD2212398.1"/>
    </source>
</evidence>
<proteinExistence type="predicted"/>
<comment type="caution">
    <text evidence="1">The sequence shown here is derived from an EMBL/GenBank/DDBJ whole genome shotgun (WGS) entry which is preliminary data.</text>
</comment>
<organism evidence="1 2">
    <name type="scientific">Metabacillus endolithicus</name>
    <dbReference type="NCBI Taxonomy" id="1535204"/>
    <lineage>
        <taxon>Bacteria</taxon>
        <taxon>Bacillati</taxon>
        <taxon>Bacillota</taxon>
        <taxon>Bacilli</taxon>
        <taxon>Bacillales</taxon>
        <taxon>Bacillaceae</taxon>
        <taxon>Metabacillus</taxon>
    </lineage>
</organism>
<protein>
    <submittedName>
        <fullName evidence="1">Uncharacterized protein</fullName>
    </submittedName>
</protein>
<dbReference type="EMBL" id="JBHUIK010000001">
    <property type="protein sequence ID" value="MFD2212398.1"/>
    <property type="molecule type" value="Genomic_DNA"/>
</dbReference>
<dbReference type="Proteomes" id="UP001597318">
    <property type="component" value="Unassembled WGS sequence"/>
</dbReference>
<dbReference type="RefSeq" id="WP_379049633.1">
    <property type="nucleotide sequence ID" value="NZ_JBHUIK010000001.1"/>
</dbReference>
<name>A0ABW5BQI6_9BACI</name>
<reference evidence="2" key="1">
    <citation type="journal article" date="2019" name="Int. J. Syst. Evol. Microbiol.">
        <title>The Global Catalogue of Microorganisms (GCM) 10K type strain sequencing project: providing services to taxonomists for standard genome sequencing and annotation.</title>
        <authorList>
            <consortium name="The Broad Institute Genomics Platform"/>
            <consortium name="The Broad Institute Genome Sequencing Center for Infectious Disease"/>
            <person name="Wu L."/>
            <person name="Ma J."/>
        </authorList>
    </citation>
    <scope>NUCLEOTIDE SEQUENCE [LARGE SCALE GENOMIC DNA]</scope>
    <source>
        <strain evidence="2">CGMCC 1.15474</strain>
    </source>
</reference>
<sequence length="119" mass="14282">MGKKKHGHYCFGCERYRANEKFSGKGHRQHICKECKSKGKGKEIFFDRKPHHNRLIKLLKVQCVVFKEENEYLFFSIRGQTYLITNLEEQPLYALNFIYKFNKNRRPTLTITDELNDHL</sequence>
<gene>
    <name evidence="1" type="ORF">ACFSKK_01585</name>
</gene>